<evidence type="ECO:0000256" key="3">
    <source>
        <dbReference type="ARBA" id="ARBA00022679"/>
    </source>
</evidence>
<keyword evidence="3 6" id="KW-0808">Transferase</keyword>
<evidence type="ECO:0000313" key="7">
    <source>
        <dbReference type="EMBL" id="RMB60263.1"/>
    </source>
</evidence>
<comment type="caution">
    <text evidence="7">The sequence shown here is derived from an EMBL/GenBank/DDBJ whole genome shotgun (WGS) entry which is preliminary data.</text>
</comment>
<dbReference type="SFLD" id="SFLDS00005">
    <property type="entry name" value="Isoprenoid_Synthase_Type_I"/>
    <property type="match status" value="1"/>
</dbReference>
<dbReference type="AlphaFoldDB" id="A0A3M0GF91"/>
<dbReference type="GO" id="GO:0046872">
    <property type="term" value="F:metal ion binding"/>
    <property type="evidence" value="ECO:0007669"/>
    <property type="project" value="UniProtKB-KW"/>
</dbReference>
<dbReference type="CDD" id="cd00685">
    <property type="entry name" value="Trans_IPPS_HT"/>
    <property type="match status" value="1"/>
</dbReference>
<gene>
    <name evidence="7" type="ORF">EAX62_07815</name>
</gene>
<dbReference type="PROSITE" id="PS00723">
    <property type="entry name" value="POLYPRENYL_SYNTHASE_1"/>
    <property type="match status" value="1"/>
</dbReference>
<keyword evidence="5" id="KW-0460">Magnesium</keyword>
<evidence type="ECO:0000313" key="8">
    <source>
        <dbReference type="Proteomes" id="UP000275256"/>
    </source>
</evidence>
<keyword evidence="4" id="KW-0479">Metal-binding</keyword>
<dbReference type="SUPFAM" id="SSF48576">
    <property type="entry name" value="Terpenoid synthases"/>
    <property type="match status" value="1"/>
</dbReference>
<evidence type="ECO:0000256" key="6">
    <source>
        <dbReference type="RuleBase" id="RU004466"/>
    </source>
</evidence>
<dbReference type="GO" id="GO:0004659">
    <property type="term" value="F:prenyltransferase activity"/>
    <property type="evidence" value="ECO:0007669"/>
    <property type="project" value="InterPro"/>
</dbReference>
<dbReference type="GO" id="GO:0008299">
    <property type="term" value="P:isoprenoid biosynthetic process"/>
    <property type="evidence" value="ECO:0007669"/>
    <property type="project" value="InterPro"/>
</dbReference>
<dbReference type="InterPro" id="IPR033749">
    <property type="entry name" value="Polyprenyl_synt_CS"/>
</dbReference>
<dbReference type="InterPro" id="IPR008949">
    <property type="entry name" value="Isoprenoid_synthase_dom_sf"/>
</dbReference>
<dbReference type="PANTHER" id="PTHR12001:SF85">
    <property type="entry name" value="SHORT CHAIN ISOPRENYL DIPHOSPHATE SYNTHASE"/>
    <property type="match status" value="1"/>
</dbReference>
<dbReference type="EMBL" id="REFW01000002">
    <property type="protein sequence ID" value="RMB60263.1"/>
    <property type="molecule type" value="Genomic_DNA"/>
</dbReference>
<evidence type="ECO:0000256" key="5">
    <source>
        <dbReference type="ARBA" id="ARBA00022842"/>
    </source>
</evidence>
<protein>
    <submittedName>
        <fullName evidence="7">Polyprenyl synthetase family protein</fullName>
    </submittedName>
</protein>
<evidence type="ECO:0000256" key="2">
    <source>
        <dbReference type="ARBA" id="ARBA00006706"/>
    </source>
</evidence>
<dbReference type="InterPro" id="IPR000092">
    <property type="entry name" value="Polyprenyl_synt"/>
</dbReference>
<name>A0A3M0GF91_9ACTN</name>
<organism evidence="7 8">
    <name type="scientific">Tessaracoccus antarcticus</name>
    <dbReference type="NCBI Taxonomy" id="2479848"/>
    <lineage>
        <taxon>Bacteria</taxon>
        <taxon>Bacillati</taxon>
        <taxon>Actinomycetota</taxon>
        <taxon>Actinomycetes</taxon>
        <taxon>Propionibacteriales</taxon>
        <taxon>Propionibacteriaceae</taxon>
        <taxon>Tessaracoccus</taxon>
    </lineage>
</organism>
<dbReference type="Proteomes" id="UP000275256">
    <property type="component" value="Unassembled WGS sequence"/>
</dbReference>
<dbReference type="PROSITE" id="PS00444">
    <property type="entry name" value="POLYPRENYL_SYNTHASE_2"/>
    <property type="match status" value="1"/>
</dbReference>
<evidence type="ECO:0000256" key="4">
    <source>
        <dbReference type="ARBA" id="ARBA00022723"/>
    </source>
</evidence>
<sequence>MPDSANPLGPALLDAISRELTLFLDTQETTTSQVVTGELLELARTFTDGGKRLRPAFCYWGHVAAAGHPQDPTGLLRASASLDLLHVSALVHDDIIDASDTRRGIPAAHHQFAAHHVAHHGRGDADTFGSAAAILLGDLLLMWSVELFEDSDLDPGRMSRARTLLSTMRTEVVCGQYLDVGASFGVTDVTDLEAEMEVARRILEYKTARYSVLRPLQVGAALGGGDDRLEAVLAEIGSLVGRAFQLRDDVLGVFGDPHVTGKPAGDDLREGKRTVLVLTALQRADAAQRSALDDALGNLAMSDGQLQAARAAIGATGALAEAERIIADDVDRAVATLRATSMTDEGRTALIRLAQLSGQRDH</sequence>
<comment type="cofactor">
    <cofactor evidence="1">
        <name>Mg(2+)</name>
        <dbReference type="ChEBI" id="CHEBI:18420"/>
    </cofactor>
</comment>
<keyword evidence="8" id="KW-1185">Reference proteome</keyword>
<dbReference type="Pfam" id="PF00348">
    <property type="entry name" value="polyprenyl_synt"/>
    <property type="match status" value="1"/>
</dbReference>
<dbReference type="PANTHER" id="PTHR12001">
    <property type="entry name" value="GERANYLGERANYL PYROPHOSPHATE SYNTHASE"/>
    <property type="match status" value="1"/>
</dbReference>
<proteinExistence type="inferred from homology"/>
<comment type="similarity">
    <text evidence="2 6">Belongs to the FPP/GGPP synthase family.</text>
</comment>
<evidence type="ECO:0000256" key="1">
    <source>
        <dbReference type="ARBA" id="ARBA00001946"/>
    </source>
</evidence>
<dbReference type="OrthoDB" id="4497239at2"/>
<accession>A0A3M0GF91</accession>
<dbReference type="Gene3D" id="1.10.600.10">
    <property type="entry name" value="Farnesyl Diphosphate Synthase"/>
    <property type="match status" value="1"/>
</dbReference>
<reference evidence="7 8" key="1">
    <citation type="submission" date="2018-10" db="EMBL/GenBank/DDBJ databases">
        <title>Tessaracoccus antarcticuss sp. nov., isolated from sediment.</title>
        <authorList>
            <person name="Zhou L.Y."/>
            <person name="Du Z.J."/>
        </authorList>
    </citation>
    <scope>NUCLEOTIDE SEQUENCE [LARGE SCALE GENOMIC DNA]</scope>
    <source>
        <strain evidence="7 8">JDX10</strain>
    </source>
</reference>